<dbReference type="NCBIfam" id="TIGR03841">
    <property type="entry name" value="F420_Rv3093c"/>
    <property type="match status" value="1"/>
</dbReference>
<name>A0A7W7QVB3_9ACTN</name>
<dbReference type="InterPro" id="IPR036661">
    <property type="entry name" value="Luciferase-like_sf"/>
</dbReference>
<proteinExistence type="predicted"/>
<dbReference type="EMBL" id="JACHJP010000013">
    <property type="protein sequence ID" value="MBB4920447.1"/>
    <property type="molecule type" value="Genomic_DNA"/>
</dbReference>
<feature type="domain" description="Luciferase-like" evidence="2">
    <location>
        <begin position="16"/>
        <end position="299"/>
    </location>
</feature>
<evidence type="ECO:0000313" key="3">
    <source>
        <dbReference type="EMBL" id="MBB4920447.1"/>
    </source>
</evidence>
<sequence length="328" mass="35539">MNRAPSWGVTLPLPGIPLAAHRHIVERMPDLGFSDVWTAEGGGHDAFTPLALAAAWSSRVRLATGIVPAQTRGPAVLAQHAATLAEVAPGRVLLGVGSSVPAHVSDINGIPFTEPFKRTRDVVRFLKRALNGEYVTGPFDTFEITGYRLPWVPVEPPKVIVGALRPGMLRMGFEEGDGAISNLLAASDVPKIVEAVGPQPPGKELVVKVFVCPSDDPHFVRRATRPFLAWILNREPYRRFQEWLGRGEALAEVHRLWDAGDTEGAARALPGEVVDELFVNGTPEECRERIARFHRPGVTSLQLYVSLPPGVAGDPEAVLRVLGQLGPR</sequence>
<dbReference type="InterPro" id="IPR011251">
    <property type="entry name" value="Luciferase-like_dom"/>
</dbReference>
<evidence type="ECO:0000313" key="4">
    <source>
        <dbReference type="Proteomes" id="UP000552644"/>
    </source>
</evidence>
<protein>
    <submittedName>
        <fullName evidence="3">Putative F420-dependent oxidoreductase</fullName>
    </submittedName>
</protein>
<dbReference type="PANTHER" id="PTHR43244:SF1">
    <property type="entry name" value="5,10-METHYLENETETRAHYDROMETHANOPTERIN REDUCTASE"/>
    <property type="match status" value="1"/>
</dbReference>
<dbReference type="InterPro" id="IPR050564">
    <property type="entry name" value="F420-G6PD/mer"/>
</dbReference>
<evidence type="ECO:0000259" key="2">
    <source>
        <dbReference type="Pfam" id="PF00296"/>
    </source>
</evidence>
<dbReference type="GO" id="GO:0016705">
    <property type="term" value="F:oxidoreductase activity, acting on paired donors, with incorporation or reduction of molecular oxygen"/>
    <property type="evidence" value="ECO:0007669"/>
    <property type="project" value="InterPro"/>
</dbReference>
<keyword evidence="1" id="KW-0560">Oxidoreductase</keyword>
<dbReference type="RefSeq" id="WP_184724619.1">
    <property type="nucleotide sequence ID" value="NZ_JACHJP010000013.1"/>
</dbReference>
<dbReference type="CDD" id="cd01097">
    <property type="entry name" value="Tetrahydromethanopterin_reductase"/>
    <property type="match status" value="1"/>
</dbReference>
<dbReference type="Proteomes" id="UP000552644">
    <property type="component" value="Unassembled WGS sequence"/>
</dbReference>
<reference evidence="3 4" key="1">
    <citation type="submission" date="2020-08" db="EMBL/GenBank/DDBJ databases">
        <title>Genomic Encyclopedia of Type Strains, Phase III (KMG-III): the genomes of soil and plant-associated and newly described type strains.</title>
        <authorList>
            <person name="Whitman W."/>
        </authorList>
    </citation>
    <scope>NUCLEOTIDE SEQUENCE [LARGE SCALE GENOMIC DNA]</scope>
    <source>
        <strain evidence="3 4">CECT 8840</strain>
    </source>
</reference>
<organism evidence="3 4">
    <name type="scientific">Streptosporangium saharense</name>
    <dbReference type="NCBI Taxonomy" id="1706840"/>
    <lineage>
        <taxon>Bacteria</taxon>
        <taxon>Bacillati</taxon>
        <taxon>Actinomycetota</taxon>
        <taxon>Actinomycetes</taxon>
        <taxon>Streptosporangiales</taxon>
        <taxon>Streptosporangiaceae</taxon>
        <taxon>Streptosporangium</taxon>
    </lineage>
</organism>
<dbReference type="Gene3D" id="3.20.20.30">
    <property type="entry name" value="Luciferase-like domain"/>
    <property type="match status" value="1"/>
</dbReference>
<keyword evidence="4" id="KW-1185">Reference proteome</keyword>
<comment type="caution">
    <text evidence="3">The sequence shown here is derived from an EMBL/GenBank/DDBJ whole genome shotgun (WGS) entry which is preliminary data.</text>
</comment>
<accession>A0A7W7QVB3</accession>
<dbReference type="SUPFAM" id="SSF51679">
    <property type="entry name" value="Bacterial luciferase-like"/>
    <property type="match status" value="1"/>
</dbReference>
<dbReference type="InterPro" id="IPR022526">
    <property type="entry name" value="F420_Rv3093c"/>
</dbReference>
<evidence type="ECO:0000256" key="1">
    <source>
        <dbReference type="ARBA" id="ARBA00023002"/>
    </source>
</evidence>
<gene>
    <name evidence="3" type="ORF">FHS44_007596</name>
</gene>
<dbReference type="PANTHER" id="PTHR43244">
    <property type="match status" value="1"/>
</dbReference>
<dbReference type="Pfam" id="PF00296">
    <property type="entry name" value="Bac_luciferase"/>
    <property type="match status" value="1"/>
</dbReference>
<dbReference type="AlphaFoldDB" id="A0A7W7QVB3"/>